<gene>
    <name evidence="1" type="primary">AlNc14C42G3540</name>
    <name evidence="1" type="ORF">ALNC14_040470</name>
</gene>
<sequence>MENHQFLLWVQKGKEQVSAGKQRIIEQQVAAHFGELKRDFDSGALNEDIIENIDETHFVIDFYNGRTFGFVGEKQIKYADVVSGGEGIMMVVRLSSGPGARILPMMIIFTNQESSHPIRGVPDSTLGACYRSGPKGEMTNRTFHDYLGEWRAMMSDGHGRRNLFSSTTARLT</sequence>
<organism evidence="1">
    <name type="scientific">Albugo laibachii Nc14</name>
    <dbReference type="NCBI Taxonomy" id="890382"/>
    <lineage>
        <taxon>Eukaryota</taxon>
        <taxon>Sar</taxon>
        <taxon>Stramenopiles</taxon>
        <taxon>Oomycota</taxon>
        <taxon>Peronosporomycetes</taxon>
        <taxon>Albuginales</taxon>
        <taxon>Albuginaceae</taxon>
        <taxon>Albugo</taxon>
    </lineage>
</organism>
<dbReference type="AlphaFoldDB" id="F0W9T6"/>
<proteinExistence type="predicted"/>
<dbReference type="EMBL" id="FR824087">
    <property type="protein sequence ID" value="CCA17904.1"/>
    <property type="molecule type" value="Genomic_DNA"/>
</dbReference>
<accession>F0W9T6</accession>
<reference evidence="1" key="2">
    <citation type="submission" date="2011-02" db="EMBL/GenBank/DDBJ databases">
        <authorList>
            <person name="MacLean D."/>
        </authorList>
    </citation>
    <scope>NUCLEOTIDE SEQUENCE</scope>
</reference>
<protein>
    <submittedName>
        <fullName evidence="1">Predicted protein putative</fullName>
    </submittedName>
</protein>
<dbReference type="HOGENOM" id="CLU_106562_0_0_1"/>
<name>F0W9T6_9STRA</name>
<evidence type="ECO:0000313" key="1">
    <source>
        <dbReference type="EMBL" id="CCA17904.1"/>
    </source>
</evidence>
<reference evidence="1" key="1">
    <citation type="journal article" date="2011" name="PLoS Biol.">
        <title>Gene gain and loss during evolution of obligate parasitism in the white rust pathogen of Arabidopsis thaliana.</title>
        <authorList>
            <person name="Kemen E."/>
            <person name="Gardiner A."/>
            <person name="Schultz-Larsen T."/>
            <person name="Kemen A.C."/>
            <person name="Balmuth A.L."/>
            <person name="Robert-Seilaniantz A."/>
            <person name="Bailey K."/>
            <person name="Holub E."/>
            <person name="Studholme D.J."/>
            <person name="Maclean D."/>
            <person name="Jones J.D."/>
        </authorList>
    </citation>
    <scope>NUCLEOTIDE SEQUENCE</scope>
</reference>